<accession>A0ABR4MFS9</accession>
<dbReference type="EMBL" id="JABSNW010000005">
    <property type="protein sequence ID" value="KAL2887106.1"/>
    <property type="molecule type" value="Genomic_DNA"/>
</dbReference>
<evidence type="ECO:0000313" key="7">
    <source>
        <dbReference type="Proteomes" id="UP001610728"/>
    </source>
</evidence>
<keyword evidence="6" id="KW-0808">Transferase</keyword>
<dbReference type="GO" id="GO:0016301">
    <property type="term" value="F:kinase activity"/>
    <property type="evidence" value="ECO:0007669"/>
    <property type="project" value="UniProtKB-KW"/>
</dbReference>
<dbReference type="SUPFAM" id="SSF47954">
    <property type="entry name" value="Cyclin-like"/>
    <property type="match status" value="2"/>
</dbReference>
<reference evidence="6 7" key="1">
    <citation type="submission" date="2020-05" db="EMBL/GenBank/DDBJ databases">
        <title>Ceratocystis lukuohia genome.</title>
        <authorList>
            <person name="Harrington T.C."/>
            <person name="Kim K."/>
            <person name="Mayers C.G."/>
        </authorList>
    </citation>
    <scope>NUCLEOTIDE SEQUENCE [LARGE SCALE GENOMIC DNA]</scope>
    <source>
        <strain evidence="6 7">C4212</strain>
    </source>
</reference>
<sequence>MPPHGPRASTKPVPTGPNAVNYNGTGSGGRKNRSFGGGNHAPSSRSSLSNPRPQNKSHGPNSNSNGSRSQSQPQHQNAHTHTPEPDVQTVIGDVESFKGPIPDRNVVPTQYLLQQHVQKQAREAADRAHNEETLKIQGIQVIDKVRLALQLPVRTFDTAACYFHRSRLTSPEHNYHDVALAALFVACKVEDTMKKSRDILCAAHNLKSPDHPITPDDKSLERPSMNIISLERTILETVGFNFRVRHPQKHLAKVCHSLGLGDPSQEFYVTAYHMLMDMYKTLVPIKQGTYVMVLATLELTTLVTGQYITNIKEANLSRFRTRRADVVETMLDMLDLYTQHHKMTLLGAEFGLDQFLAIKIQINEEVDANPELDRYASRCSVCDKDTNLATAALFAATSPPLSGPRNSTGNTGEGTIRFLFSAENSKLEEAEVDKYTRDEYDEYEEEVEEPIAEFNDGGSGGGGGGNRAPGGGGGGGRRNRDRQRHGHGHGHGPPSGPPGQDPYWHPYPKDRGRRGRKMH</sequence>
<evidence type="ECO:0000256" key="3">
    <source>
        <dbReference type="RuleBase" id="RU000383"/>
    </source>
</evidence>
<gene>
    <name evidence="6" type="ORF">HOO65_050227</name>
</gene>
<dbReference type="RefSeq" id="XP_070858286.1">
    <property type="nucleotide sequence ID" value="XM_071003310.1"/>
</dbReference>
<name>A0ABR4MFS9_9PEZI</name>
<dbReference type="Gene3D" id="1.10.472.10">
    <property type="entry name" value="Cyclin-like"/>
    <property type="match status" value="2"/>
</dbReference>
<dbReference type="PANTHER" id="PTHR10026">
    <property type="entry name" value="CYCLIN"/>
    <property type="match status" value="1"/>
</dbReference>
<evidence type="ECO:0000313" key="6">
    <source>
        <dbReference type="EMBL" id="KAL2887106.1"/>
    </source>
</evidence>
<dbReference type="InterPro" id="IPR043198">
    <property type="entry name" value="Cyclin/Ssn8"/>
</dbReference>
<dbReference type="Pfam" id="PF00134">
    <property type="entry name" value="Cyclin_N"/>
    <property type="match status" value="1"/>
</dbReference>
<organism evidence="6 7">
    <name type="scientific">Ceratocystis lukuohia</name>
    <dbReference type="NCBI Taxonomy" id="2019550"/>
    <lineage>
        <taxon>Eukaryota</taxon>
        <taxon>Fungi</taxon>
        <taxon>Dikarya</taxon>
        <taxon>Ascomycota</taxon>
        <taxon>Pezizomycotina</taxon>
        <taxon>Sordariomycetes</taxon>
        <taxon>Hypocreomycetidae</taxon>
        <taxon>Microascales</taxon>
        <taxon>Ceratocystidaceae</taxon>
        <taxon>Ceratocystis</taxon>
    </lineage>
</organism>
<feature type="region of interest" description="Disordered" evidence="4">
    <location>
        <begin position="452"/>
        <end position="519"/>
    </location>
</feature>
<evidence type="ECO:0000256" key="4">
    <source>
        <dbReference type="SAM" id="MobiDB-lite"/>
    </source>
</evidence>
<feature type="compositionally biased region" description="Low complexity" evidence="4">
    <location>
        <begin position="42"/>
        <end position="74"/>
    </location>
</feature>
<feature type="domain" description="Cyclin-like" evidence="5">
    <location>
        <begin position="140"/>
        <end position="236"/>
    </location>
</feature>
<proteinExistence type="inferred from homology"/>
<dbReference type="Proteomes" id="UP001610728">
    <property type="component" value="Unassembled WGS sequence"/>
</dbReference>
<comment type="similarity">
    <text evidence="1">Belongs to the cyclin family. Cyclin C subfamily.</text>
</comment>
<feature type="region of interest" description="Disordered" evidence="4">
    <location>
        <begin position="1"/>
        <end position="86"/>
    </location>
</feature>
<dbReference type="InterPro" id="IPR036915">
    <property type="entry name" value="Cyclin-like_sf"/>
</dbReference>
<feature type="compositionally biased region" description="Gly residues" evidence="4">
    <location>
        <begin position="25"/>
        <end position="39"/>
    </location>
</feature>
<evidence type="ECO:0000256" key="2">
    <source>
        <dbReference type="ARBA" id="ARBA00014912"/>
    </source>
</evidence>
<feature type="compositionally biased region" description="Basic residues" evidence="4">
    <location>
        <begin position="477"/>
        <end position="490"/>
    </location>
</feature>
<evidence type="ECO:0000256" key="1">
    <source>
        <dbReference type="ARBA" id="ARBA00008638"/>
    </source>
</evidence>
<keyword evidence="7" id="KW-1185">Reference proteome</keyword>
<evidence type="ECO:0000259" key="5">
    <source>
        <dbReference type="SMART" id="SM00385"/>
    </source>
</evidence>
<dbReference type="InterPro" id="IPR006671">
    <property type="entry name" value="Cyclin_N"/>
</dbReference>
<dbReference type="SMART" id="SM00385">
    <property type="entry name" value="CYCLIN"/>
    <property type="match status" value="1"/>
</dbReference>
<keyword evidence="3" id="KW-0195">Cyclin</keyword>
<feature type="compositionally biased region" description="Gly residues" evidence="4">
    <location>
        <begin position="457"/>
        <end position="476"/>
    </location>
</feature>
<protein>
    <recommendedName>
        <fullName evidence="2">RNA polymerase II holoenzyme cyclin-like subunit</fullName>
    </recommendedName>
</protein>
<dbReference type="GeneID" id="98118839"/>
<keyword evidence="6" id="KW-0418">Kinase</keyword>
<comment type="caution">
    <text evidence="6">The sequence shown here is derived from an EMBL/GenBank/DDBJ whole genome shotgun (WGS) entry which is preliminary data.</text>
</comment>
<dbReference type="InterPro" id="IPR013763">
    <property type="entry name" value="Cyclin-like_dom"/>
</dbReference>